<reference evidence="1 2" key="1">
    <citation type="submission" date="2014-04" db="EMBL/GenBank/DDBJ databases">
        <authorList>
            <consortium name="DOE Joint Genome Institute"/>
            <person name="Kuo A."/>
            <person name="Gay G."/>
            <person name="Dore J."/>
            <person name="Kohler A."/>
            <person name="Nagy L.G."/>
            <person name="Floudas D."/>
            <person name="Copeland A."/>
            <person name="Barry K.W."/>
            <person name="Cichocki N."/>
            <person name="Veneault-Fourrey C."/>
            <person name="LaButti K."/>
            <person name="Lindquist E.A."/>
            <person name="Lipzen A."/>
            <person name="Lundell T."/>
            <person name="Morin E."/>
            <person name="Murat C."/>
            <person name="Sun H."/>
            <person name="Tunlid A."/>
            <person name="Henrissat B."/>
            <person name="Grigoriev I.V."/>
            <person name="Hibbett D.S."/>
            <person name="Martin F."/>
            <person name="Nordberg H.P."/>
            <person name="Cantor M.N."/>
            <person name="Hua S.X."/>
        </authorList>
    </citation>
    <scope>NUCLEOTIDE SEQUENCE [LARGE SCALE GENOMIC DNA]</scope>
    <source>
        <strain evidence="2">h7</strain>
    </source>
</reference>
<dbReference type="Proteomes" id="UP000053424">
    <property type="component" value="Unassembled WGS sequence"/>
</dbReference>
<dbReference type="OrthoDB" id="3542212at2759"/>
<keyword evidence="2" id="KW-1185">Reference proteome</keyword>
<dbReference type="PANTHER" id="PTHR42052">
    <property type="entry name" value="ABM DOMAIN-CONTAINING PROTEIN"/>
    <property type="match status" value="1"/>
</dbReference>
<dbReference type="HOGENOM" id="CLU_127256_0_0_1"/>
<dbReference type="SUPFAM" id="SSF54909">
    <property type="entry name" value="Dimeric alpha+beta barrel"/>
    <property type="match status" value="1"/>
</dbReference>
<dbReference type="EMBL" id="KN831768">
    <property type="protein sequence ID" value="KIM48610.1"/>
    <property type="molecule type" value="Genomic_DNA"/>
</dbReference>
<evidence type="ECO:0008006" key="3">
    <source>
        <dbReference type="Google" id="ProtNLM"/>
    </source>
</evidence>
<protein>
    <recommendedName>
        <fullName evidence="3">ABM domain-containing protein</fullName>
    </recommendedName>
</protein>
<sequence length="181" mass="21032">MPVTEFVTLKFKEPFTINHPPIHQGFQTLFPQQAEWSGYPLTLYQNTQDERLFYLISGWDNVEAHNKWIASQANQDLFTYFEPFITIEDFAHVAIDFRQFPTEVEVLTCRKYSIDDQRRGLGADGGQVLNHGEIWAVEGRGEEKPTDIYRFAAREGFQSNIDPEDSGIIIMKRIHFDRGEV</sequence>
<dbReference type="PANTHER" id="PTHR42052:SF1">
    <property type="entry name" value="ABM DOMAIN-CONTAINING PROTEIN"/>
    <property type="match status" value="1"/>
</dbReference>
<dbReference type="InterPro" id="IPR011008">
    <property type="entry name" value="Dimeric_a/b-barrel"/>
</dbReference>
<evidence type="ECO:0000313" key="2">
    <source>
        <dbReference type="Proteomes" id="UP000053424"/>
    </source>
</evidence>
<reference evidence="2" key="2">
    <citation type="submission" date="2015-01" db="EMBL/GenBank/DDBJ databases">
        <title>Evolutionary Origins and Diversification of the Mycorrhizal Mutualists.</title>
        <authorList>
            <consortium name="DOE Joint Genome Institute"/>
            <consortium name="Mycorrhizal Genomics Consortium"/>
            <person name="Kohler A."/>
            <person name="Kuo A."/>
            <person name="Nagy L.G."/>
            <person name="Floudas D."/>
            <person name="Copeland A."/>
            <person name="Barry K.W."/>
            <person name="Cichocki N."/>
            <person name="Veneault-Fourrey C."/>
            <person name="LaButti K."/>
            <person name="Lindquist E.A."/>
            <person name="Lipzen A."/>
            <person name="Lundell T."/>
            <person name="Morin E."/>
            <person name="Murat C."/>
            <person name="Riley R."/>
            <person name="Ohm R."/>
            <person name="Sun H."/>
            <person name="Tunlid A."/>
            <person name="Henrissat B."/>
            <person name="Grigoriev I.V."/>
            <person name="Hibbett D.S."/>
            <person name="Martin F."/>
        </authorList>
    </citation>
    <scope>NUCLEOTIDE SEQUENCE [LARGE SCALE GENOMIC DNA]</scope>
    <source>
        <strain evidence="2">h7</strain>
    </source>
</reference>
<evidence type="ECO:0000313" key="1">
    <source>
        <dbReference type="EMBL" id="KIM48610.1"/>
    </source>
</evidence>
<accession>A0A0C3CIW3</accession>
<dbReference type="Gene3D" id="3.30.70.100">
    <property type="match status" value="1"/>
</dbReference>
<gene>
    <name evidence="1" type="ORF">M413DRAFT_437812</name>
</gene>
<dbReference type="AlphaFoldDB" id="A0A0C3CIW3"/>
<organism evidence="1 2">
    <name type="scientific">Hebeloma cylindrosporum</name>
    <dbReference type="NCBI Taxonomy" id="76867"/>
    <lineage>
        <taxon>Eukaryota</taxon>
        <taxon>Fungi</taxon>
        <taxon>Dikarya</taxon>
        <taxon>Basidiomycota</taxon>
        <taxon>Agaricomycotina</taxon>
        <taxon>Agaricomycetes</taxon>
        <taxon>Agaricomycetidae</taxon>
        <taxon>Agaricales</taxon>
        <taxon>Agaricineae</taxon>
        <taxon>Hymenogastraceae</taxon>
        <taxon>Hebeloma</taxon>
    </lineage>
</organism>
<proteinExistence type="predicted"/>
<name>A0A0C3CIW3_HEBCY</name>